<feature type="region of interest" description="Disordered" evidence="1">
    <location>
        <begin position="1"/>
        <end position="28"/>
    </location>
</feature>
<dbReference type="PROSITE" id="PS50231">
    <property type="entry name" value="RICIN_B_LECTIN"/>
    <property type="match status" value="1"/>
</dbReference>
<dbReference type="InterPro" id="IPR006311">
    <property type="entry name" value="TAT_signal"/>
</dbReference>
<comment type="caution">
    <text evidence="3">The sequence shown here is derived from an EMBL/GenBank/DDBJ whole genome shotgun (WGS) entry which is preliminary data.</text>
</comment>
<evidence type="ECO:0000256" key="1">
    <source>
        <dbReference type="SAM" id="MobiDB-lite"/>
    </source>
</evidence>
<dbReference type="CDD" id="cd00161">
    <property type="entry name" value="beta-trefoil_Ricin-like"/>
    <property type="match status" value="1"/>
</dbReference>
<name>A0A9W4GZI1_9ACTN</name>
<gene>
    <name evidence="3" type="ORF">SBRY_100139</name>
</gene>
<dbReference type="PROSITE" id="PS51318">
    <property type="entry name" value="TAT"/>
    <property type="match status" value="1"/>
</dbReference>
<reference evidence="3" key="1">
    <citation type="submission" date="2021-06" db="EMBL/GenBank/DDBJ databases">
        <authorList>
            <person name="Arsene-Ploetze F."/>
        </authorList>
    </citation>
    <scope>NUCLEOTIDE SEQUENCE</scope>
    <source>
        <strain evidence="3">SBRY1</strain>
    </source>
</reference>
<feature type="domain" description="Ricin B lectin" evidence="2">
    <location>
        <begin position="121"/>
        <end position="207"/>
    </location>
</feature>
<accession>A0A9W4GZI1</accession>
<proteinExistence type="predicted"/>
<protein>
    <submittedName>
        <fullName evidence="3">Ricin B-type lectin domain-containing protein</fullName>
    </submittedName>
</protein>
<evidence type="ECO:0000259" key="2">
    <source>
        <dbReference type="Pfam" id="PF14200"/>
    </source>
</evidence>
<dbReference type="InterPro" id="IPR035992">
    <property type="entry name" value="Ricin_B-like_lectins"/>
</dbReference>
<sequence length="223" mass="23058">MTSSDSRPGGAPACSPSTGSGTGGRRRWPARMAGAAVAAAFMAATVGVPHAAADTSYGPIRVLNHAVASDGKCLDVKSEDIERTPVHARVQAWDCSGASEQQWSSHPYTQVPTGEFGTLQTLYQIKNLRTGMCLEIKAEGSLVAGVQADVVPCAAGSADTIANQLWEEQPSSRGFVVSTWSAARANASLCLDLKGNSDDNGTPVQQWTCNGSTAQVFGGSLGS</sequence>
<evidence type="ECO:0000313" key="4">
    <source>
        <dbReference type="Proteomes" id="UP001153328"/>
    </source>
</evidence>
<dbReference type="AlphaFoldDB" id="A0A9W4GZI1"/>
<evidence type="ECO:0000313" key="3">
    <source>
        <dbReference type="EMBL" id="CAG7613243.1"/>
    </source>
</evidence>
<dbReference type="InterPro" id="IPR000772">
    <property type="entry name" value="Ricin_B_lectin"/>
</dbReference>
<dbReference type="Proteomes" id="UP001153328">
    <property type="component" value="Unassembled WGS sequence"/>
</dbReference>
<dbReference type="Pfam" id="PF14200">
    <property type="entry name" value="RicinB_lectin_2"/>
    <property type="match status" value="1"/>
</dbReference>
<dbReference type="SUPFAM" id="SSF50370">
    <property type="entry name" value="Ricin B-like lectins"/>
    <property type="match status" value="1"/>
</dbReference>
<keyword evidence="4" id="KW-1185">Reference proteome</keyword>
<dbReference type="Gene3D" id="2.80.10.50">
    <property type="match status" value="1"/>
</dbReference>
<dbReference type="EMBL" id="CAJVAX010000002">
    <property type="protein sequence ID" value="CAG7613243.1"/>
    <property type="molecule type" value="Genomic_DNA"/>
</dbReference>
<organism evidence="3 4">
    <name type="scientific">Actinacidiphila bryophytorum</name>
    <dbReference type="NCBI Taxonomy" id="1436133"/>
    <lineage>
        <taxon>Bacteria</taxon>
        <taxon>Bacillati</taxon>
        <taxon>Actinomycetota</taxon>
        <taxon>Actinomycetes</taxon>
        <taxon>Kitasatosporales</taxon>
        <taxon>Streptomycetaceae</taxon>
        <taxon>Actinacidiphila</taxon>
    </lineage>
</organism>